<dbReference type="PANTHER" id="PTHR46696:SF1">
    <property type="entry name" value="CYTOCHROME P450 YJIB-RELATED"/>
    <property type="match status" value="1"/>
</dbReference>
<name>A0A017TCY6_9BACT</name>
<dbReference type="PANTHER" id="PTHR46696">
    <property type="entry name" value="P450, PUTATIVE (EUROFUNG)-RELATED"/>
    <property type="match status" value="1"/>
</dbReference>
<dbReference type="STRING" id="1192034.CAP_0622"/>
<sequence length="207" mass="23272">MTSRIDLLSPALKQDPYPVYAEMRRSAPVCQVDPGGMWAVARHDDVVHVLKNPQVFSSRGFRVATNPPWLGGNPLSESMLTMDPPEHGRQRALINRAFLGPAMARLEPRVRAFAEQTVAALPLGEPFDIMPPYALRIPAYAIGETLGLDPAMHAQLKRWADLITGGVTTVRPDDEVRKQIARDAVRELRAHFSDLLEQRRRRWHRAS</sequence>
<reference evidence="2 3" key="1">
    <citation type="submission" date="2013-05" db="EMBL/GenBank/DDBJ databases">
        <title>Genome assembly of Chondromyces apiculatus DSM 436.</title>
        <authorList>
            <person name="Sharma G."/>
            <person name="Khatri I."/>
            <person name="Kaur C."/>
            <person name="Mayilraj S."/>
            <person name="Subramanian S."/>
        </authorList>
    </citation>
    <scope>NUCLEOTIDE SEQUENCE [LARGE SCALE GENOMIC DNA]</scope>
    <source>
        <strain evidence="2 3">DSM 436</strain>
    </source>
</reference>
<dbReference type="RefSeq" id="WP_044238127.1">
    <property type="nucleotide sequence ID" value="NZ_ASRX01000011.1"/>
</dbReference>
<dbReference type="eggNOG" id="COG2124">
    <property type="taxonomic scope" value="Bacteria"/>
</dbReference>
<evidence type="ECO:0000313" key="3">
    <source>
        <dbReference type="Proteomes" id="UP000019678"/>
    </source>
</evidence>
<dbReference type="GO" id="GO:0016705">
    <property type="term" value="F:oxidoreductase activity, acting on paired donors, with incorporation or reduction of molecular oxygen"/>
    <property type="evidence" value="ECO:0007669"/>
    <property type="project" value="InterPro"/>
</dbReference>
<comment type="caution">
    <text evidence="2">The sequence shown here is derived from an EMBL/GenBank/DDBJ whole genome shotgun (WGS) entry which is preliminary data.</text>
</comment>
<dbReference type="AlphaFoldDB" id="A0A017TCY6"/>
<dbReference type="GO" id="GO:0004497">
    <property type="term" value="F:monooxygenase activity"/>
    <property type="evidence" value="ECO:0007669"/>
    <property type="project" value="InterPro"/>
</dbReference>
<dbReference type="PRINTS" id="PR00359">
    <property type="entry name" value="BP450"/>
</dbReference>
<protein>
    <submittedName>
        <fullName evidence="2">Putative cytochrome P450 hydroxylase</fullName>
    </submittedName>
</protein>
<keyword evidence="3" id="KW-1185">Reference proteome</keyword>
<evidence type="ECO:0000313" key="2">
    <source>
        <dbReference type="EMBL" id="EYF07143.1"/>
    </source>
</evidence>
<organism evidence="2 3">
    <name type="scientific">Chondromyces apiculatus DSM 436</name>
    <dbReference type="NCBI Taxonomy" id="1192034"/>
    <lineage>
        <taxon>Bacteria</taxon>
        <taxon>Pseudomonadati</taxon>
        <taxon>Myxococcota</taxon>
        <taxon>Polyangia</taxon>
        <taxon>Polyangiales</taxon>
        <taxon>Polyangiaceae</taxon>
        <taxon>Chondromyces</taxon>
    </lineage>
</organism>
<dbReference type="GO" id="GO:0020037">
    <property type="term" value="F:heme binding"/>
    <property type="evidence" value="ECO:0007669"/>
    <property type="project" value="InterPro"/>
</dbReference>
<dbReference type="Gene3D" id="1.10.630.10">
    <property type="entry name" value="Cytochrome P450"/>
    <property type="match status" value="1"/>
</dbReference>
<accession>A0A017TCY6</accession>
<dbReference type="EMBL" id="ASRX01000011">
    <property type="protein sequence ID" value="EYF07143.1"/>
    <property type="molecule type" value="Genomic_DNA"/>
</dbReference>
<dbReference type="GO" id="GO:0005506">
    <property type="term" value="F:iron ion binding"/>
    <property type="evidence" value="ECO:0007669"/>
    <property type="project" value="InterPro"/>
</dbReference>
<dbReference type="Proteomes" id="UP000019678">
    <property type="component" value="Unassembled WGS sequence"/>
</dbReference>
<dbReference type="SUPFAM" id="SSF48264">
    <property type="entry name" value="Cytochrome P450"/>
    <property type="match status" value="1"/>
</dbReference>
<evidence type="ECO:0000256" key="1">
    <source>
        <dbReference type="ARBA" id="ARBA00010617"/>
    </source>
</evidence>
<gene>
    <name evidence="2" type="ORF">CAP_0622</name>
</gene>
<dbReference type="InterPro" id="IPR002397">
    <property type="entry name" value="Cyt_P450_B"/>
</dbReference>
<dbReference type="InterPro" id="IPR036396">
    <property type="entry name" value="Cyt_P450_sf"/>
</dbReference>
<proteinExistence type="inferred from homology"/>
<comment type="similarity">
    <text evidence="1">Belongs to the cytochrome P450 family.</text>
</comment>